<keyword evidence="3" id="KW-1185">Reference proteome</keyword>
<evidence type="ECO:0000259" key="1">
    <source>
        <dbReference type="Pfam" id="PF25273"/>
    </source>
</evidence>
<dbReference type="PANTHER" id="PTHR33153:SF3">
    <property type="entry name" value="TRAFFICKING PROTEIN PARTICLE COMPLEX SUBUNIT 11 DOMAIN-CONTAINING PROTEIN"/>
    <property type="match status" value="1"/>
</dbReference>
<dbReference type="Proteomes" id="UP000683360">
    <property type="component" value="Unassembled WGS sequence"/>
</dbReference>
<reference evidence="2" key="1">
    <citation type="submission" date="2021-03" db="EMBL/GenBank/DDBJ databases">
        <authorList>
            <person name="Bekaert M."/>
        </authorList>
    </citation>
    <scope>NUCLEOTIDE SEQUENCE</scope>
</reference>
<dbReference type="EMBL" id="CAJPWZ010000711">
    <property type="protein sequence ID" value="CAG2199095.1"/>
    <property type="molecule type" value="Genomic_DNA"/>
</dbReference>
<name>A0A8S3QWE1_MYTED</name>
<dbReference type="InterPro" id="IPR057191">
    <property type="entry name" value="DUF7869"/>
</dbReference>
<evidence type="ECO:0000313" key="3">
    <source>
        <dbReference type="Proteomes" id="UP000683360"/>
    </source>
</evidence>
<gene>
    <name evidence="2" type="ORF">MEDL_13824</name>
</gene>
<feature type="domain" description="DUF7869" evidence="1">
    <location>
        <begin position="325"/>
        <end position="371"/>
    </location>
</feature>
<dbReference type="Pfam" id="PF25273">
    <property type="entry name" value="DUF7869"/>
    <property type="match status" value="2"/>
</dbReference>
<protein>
    <recommendedName>
        <fullName evidence="1">DUF7869 domain-containing protein</fullName>
    </recommendedName>
</protein>
<dbReference type="OrthoDB" id="6146557at2759"/>
<feature type="domain" description="DUF7869" evidence="1">
    <location>
        <begin position="398"/>
        <end position="468"/>
    </location>
</feature>
<accession>A0A8S3QWE1</accession>
<organism evidence="2 3">
    <name type="scientific">Mytilus edulis</name>
    <name type="common">Blue mussel</name>
    <dbReference type="NCBI Taxonomy" id="6550"/>
    <lineage>
        <taxon>Eukaryota</taxon>
        <taxon>Metazoa</taxon>
        <taxon>Spiralia</taxon>
        <taxon>Lophotrochozoa</taxon>
        <taxon>Mollusca</taxon>
        <taxon>Bivalvia</taxon>
        <taxon>Autobranchia</taxon>
        <taxon>Pteriomorphia</taxon>
        <taxon>Mytilida</taxon>
        <taxon>Mytiloidea</taxon>
        <taxon>Mytilidae</taxon>
        <taxon>Mytilinae</taxon>
        <taxon>Mytilus</taxon>
    </lineage>
</organism>
<proteinExistence type="predicted"/>
<comment type="caution">
    <text evidence="2">The sequence shown here is derived from an EMBL/GenBank/DDBJ whole genome shotgun (WGS) entry which is preliminary data.</text>
</comment>
<sequence length="534" mass="62902">MKVLFDRNSNEKFPHSPPTDLFMKIKGSNFVFQNLENCSEEDDKGCNISFMSEASSTYDQNTKLPKSAGFKKTENSLLKKAMDKSADCVFEVQKCKQKCLKKLSMEFIKNSRYRFWTKDYQQRVEWFCDKFIEADFIGEKIKYVIGIGNYACGFCFKNLYKIDKTFYYKWIRRFNHGSISSGFRKGRPVARETEDASLWLSEYSQYRGDHLPVKSIIELPYKTRKNDIYKCYLEEQTENMRVSVSRSSFYTIWKTRFTNLKIKQTNSFSRCSTCTTLTTRIEKTRDGKEREELKKKILAHNNRQMYKSHLQNEPSLNISYQTKAIDAANLLQTHVQGIINHGLNRFATYVDINEYKHDSNMVLNTLLKEIYFTSVHMVHLSFCMWVIPMKTLMRHLVAFQKKLRKTEAETLVGLIDLLPNSKQTGGLYDIKGWLEKHINPIKGHTVPLHFKFSLDATGKICVQYKGNNHRPWKQLKNTLLKKIPPGIPSISVPDNFNKKFNFDALEKNIERSKYLFSDILQNTQYRWWKRYITF</sequence>
<dbReference type="PANTHER" id="PTHR33153">
    <property type="entry name" value="MYND-TYPE DOMAIN-CONTAINING PROTEIN"/>
    <property type="match status" value="1"/>
</dbReference>
<dbReference type="AlphaFoldDB" id="A0A8S3QWE1"/>
<evidence type="ECO:0000313" key="2">
    <source>
        <dbReference type="EMBL" id="CAG2199095.1"/>
    </source>
</evidence>